<keyword evidence="1" id="KW-1133">Transmembrane helix</keyword>
<gene>
    <name evidence="2" type="ORF">PFMC_01021</name>
</gene>
<dbReference type="AlphaFoldDB" id="A0A024XC47"/>
<sequence length="77" mass="9746">MKKNIEKIFYNLKMENNMFYNITKHISFTFFSFLFIFFYIEIYFELFKNNIFFQKIYHITIFFLVQDKQVSVKIMYT</sequence>
<organism evidence="2 3">
    <name type="scientific">Plasmodium falciparum (isolate Camp / Malaysia)</name>
    <dbReference type="NCBI Taxonomy" id="5835"/>
    <lineage>
        <taxon>Eukaryota</taxon>
        <taxon>Sar</taxon>
        <taxon>Alveolata</taxon>
        <taxon>Apicomplexa</taxon>
        <taxon>Aconoidasida</taxon>
        <taxon>Haemosporida</taxon>
        <taxon>Plasmodiidae</taxon>
        <taxon>Plasmodium</taxon>
        <taxon>Plasmodium (Laverania)</taxon>
    </lineage>
</organism>
<proteinExistence type="predicted"/>
<evidence type="ECO:0000256" key="1">
    <source>
        <dbReference type="SAM" id="Phobius"/>
    </source>
</evidence>
<evidence type="ECO:0000313" key="2">
    <source>
        <dbReference type="EMBL" id="ETW63039.1"/>
    </source>
</evidence>
<name>A0A024XC47_PLAFC</name>
<dbReference type="Proteomes" id="UP000030694">
    <property type="component" value="Unassembled WGS sequence"/>
</dbReference>
<keyword evidence="1" id="KW-0472">Membrane</keyword>
<dbReference type="EMBL" id="KI927480">
    <property type="protein sequence ID" value="ETW63039.1"/>
    <property type="molecule type" value="Genomic_DNA"/>
</dbReference>
<reference evidence="2 3" key="1">
    <citation type="submission" date="2013-02" db="EMBL/GenBank/DDBJ databases">
        <title>The Genome Annotation of Plasmodium falciparum CAMP/Malaysia.</title>
        <authorList>
            <consortium name="The Broad Institute Genome Sequencing Platform"/>
            <consortium name="The Broad Institute Genome Sequencing Center for Infectious Disease"/>
            <person name="Neafsey D."/>
            <person name="Hoffman S."/>
            <person name="Volkman S."/>
            <person name="Rosenthal P."/>
            <person name="Walker B."/>
            <person name="Young S.K."/>
            <person name="Zeng Q."/>
            <person name="Gargeya S."/>
            <person name="Fitzgerald M."/>
            <person name="Haas B."/>
            <person name="Abouelleil A."/>
            <person name="Allen A.W."/>
            <person name="Alvarado L."/>
            <person name="Arachchi H.M."/>
            <person name="Berlin A.M."/>
            <person name="Chapman S.B."/>
            <person name="Gainer-Dewar J."/>
            <person name="Goldberg J."/>
            <person name="Griggs A."/>
            <person name="Gujja S."/>
            <person name="Hansen M."/>
            <person name="Howarth C."/>
            <person name="Imamovic A."/>
            <person name="Ireland A."/>
            <person name="Larimer J."/>
            <person name="McCowan C."/>
            <person name="Murphy C."/>
            <person name="Pearson M."/>
            <person name="Poon T.W."/>
            <person name="Priest M."/>
            <person name="Roberts A."/>
            <person name="Saif S."/>
            <person name="Shea T."/>
            <person name="Sisk P."/>
            <person name="Sykes S."/>
            <person name="Wortman J."/>
            <person name="Nusbaum C."/>
            <person name="Birren B."/>
        </authorList>
    </citation>
    <scope>NUCLEOTIDE SEQUENCE [LARGE SCALE GENOMIC DNA]</scope>
    <source>
        <strain evidence="2 3">CAMP/Malaysia</strain>
    </source>
</reference>
<evidence type="ECO:0000313" key="3">
    <source>
        <dbReference type="Proteomes" id="UP000030694"/>
    </source>
</evidence>
<protein>
    <submittedName>
        <fullName evidence="2">Uncharacterized protein</fullName>
    </submittedName>
</protein>
<reference evidence="2 3" key="2">
    <citation type="submission" date="2013-02" db="EMBL/GenBank/DDBJ databases">
        <title>The Genome Sequence of Plasmodium falciparum CAMP/Malaysia.</title>
        <authorList>
            <consortium name="The Broad Institute Genome Sequencing Platform"/>
            <consortium name="The Broad Institute Genome Sequencing Center for Infectious Disease"/>
            <person name="Neafsey D."/>
            <person name="Cheeseman I."/>
            <person name="Volkman S."/>
            <person name="Adams J."/>
            <person name="Walker B."/>
            <person name="Young S.K."/>
            <person name="Zeng Q."/>
            <person name="Gargeya S."/>
            <person name="Fitzgerald M."/>
            <person name="Haas B."/>
            <person name="Abouelleil A."/>
            <person name="Alvarado L."/>
            <person name="Arachchi H.M."/>
            <person name="Berlin A.M."/>
            <person name="Chapman S.B."/>
            <person name="Dewar J."/>
            <person name="Goldberg J."/>
            <person name="Griggs A."/>
            <person name="Gujja S."/>
            <person name="Hansen M."/>
            <person name="Howarth C."/>
            <person name="Imamovic A."/>
            <person name="Larimer J."/>
            <person name="McCowan C."/>
            <person name="Murphy C."/>
            <person name="Neiman D."/>
            <person name="Pearson M."/>
            <person name="Priest M."/>
            <person name="Roberts A."/>
            <person name="Saif S."/>
            <person name="Shea T."/>
            <person name="Sisk P."/>
            <person name="Sykes S."/>
            <person name="Wortman J."/>
            <person name="Nusbaum C."/>
            <person name="Birren B."/>
        </authorList>
    </citation>
    <scope>NUCLEOTIDE SEQUENCE [LARGE SCALE GENOMIC DNA]</scope>
    <source>
        <strain evidence="2 3">CAMP/Malaysia</strain>
    </source>
</reference>
<feature type="transmembrane region" description="Helical" evidence="1">
    <location>
        <begin position="21"/>
        <end position="40"/>
    </location>
</feature>
<keyword evidence="1" id="KW-0812">Transmembrane</keyword>
<accession>A0A024XC47</accession>